<evidence type="ECO:0000256" key="12">
    <source>
        <dbReference type="ARBA" id="ARBA00022782"/>
    </source>
</evidence>
<evidence type="ECO:0000256" key="19">
    <source>
        <dbReference type="RuleBase" id="RU102079"/>
    </source>
</evidence>
<organism evidence="22 23">
    <name type="scientific">Mola mola</name>
    <name type="common">Ocean sunfish</name>
    <name type="synonym">Tetraodon mola</name>
    <dbReference type="NCBI Taxonomy" id="94237"/>
    <lineage>
        <taxon>Eukaryota</taxon>
        <taxon>Metazoa</taxon>
        <taxon>Chordata</taxon>
        <taxon>Craniata</taxon>
        <taxon>Vertebrata</taxon>
        <taxon>Euteleostomi</taxon>
        <taxon>Actinopterygii</taxon>
        <taxon>Neopterygii</taxon>
        <taxon>Teleostei</taxon>
        <taxon>Neoteleostei</taxon>
        <taxon>Acanthomorphata</taxon>
        <taxon>Eupercaria</taxon>
        <taxon>Tetraodontiformes</taxon>
        <taxon>Molidae</taxon>
        <taxon>Mola</taxon>
    </lineage>
</organism>
<evidence type="ECO:0000256" key="3">
    <source>
        <dbReference type="ARBA" id="ARBA00004613"/>
    </source>
</evidence>
<dbReference type="GO" id="GO:0006397">
    <property type="term" value="P:mRNA processing"/>
    <property type="evidence" value="ECO:0007669"/>
    <property type="project" value="UniProtKB-KW"/>
</dbReference>
<dbReference type="GO" id="GO:0001772">
    <property type="term" value="C:immunological synapse"/>
    <property type="evidence" value="ECO:0007669"/>
    <property type="project" value="TreeGrafter"/>
</dbReference>
<dbReference type="SMART" id="SM00908">
    <property type="entry name" value="Gal-bind_lectin"/>
    <property type="match status" value="1"/>
</dbReference>
<keyword evidence="17" id="KW-0508">mRNA splicing</keyword>
<evidence type="ECO:0000256" key="4">
    <source>
        <dbReference type="ARBA" id="ARBA00022490"/>
    </source>
</evidence>
<dbReference type="GO" id="GO:0050918">
    <property type="term" value="P:positive chemotaxis"/>
    <property type="evidence" value="ECO:0007669"/>
    <property type="project" value="TreeGrafter"/>
</dbReference>
<evidence type="ECO:0000256" key="17">
    <source>
        <dbReference type="ARBA" id="ARBA00023187"/>
    </source>
</evidence>
<keyword evidence="15" id="KW-0007">Acetylation</keyword>
<evidence type="ECO:0000256" key="9">
    <source>
        <dbReference type="ARBA" id="ARBA00022728"/>
    </source>
</evidence>
<name>A0A3Q3XJF9_MOLML</name>
<accession>A0A3Q3XJF9</accession>
<evidence type="ECO:0000256" key="8">
    <source>
        <dbReference type="ARBA" id="ARBA00022664"/>
    </source>
</evidence>
<keyword evidence="11" id="KW-0677">Repeat</keyword>
<dbReference type="GO" id="GO:0030593">
    <property type="term" value="P:neutrophil chemotaxis"/>
    <property type="evidence" value="ECO:0007669"/>
    <property type="project" value="TreeGrafter"/>
</dbReference>
<dbReference type="STRING" id="94237.ENSMMOP00000026804"/>
<evidence type="ECO:0000259" key="21">
    <source>
        <dbReference type="PROSITE" id="PS51304"/>
    </source>
</evidence>
<keyword evidence="7" id="KW-0399">Innate immunity</keyword>
<evidence type="ECO:0000313" key="22">
    <source>
        <dbReference type="Ensembl" id="ENSMMOP00000026804.1"/>
    </source>
</evidence>
<feature type="region of interest" description="Disordered" evidence="20">
    <location>
        <begin position="1"/>
        <end position="86"/>
    </location>
</feature>
<dbReference type="SMART" id="SM00276">
    <property type="entry name" value="GLECT"/>
    <property type="match status" value="1"/>
</dbReference>
<dbReference type="GO" id="GO:0090280">
    <property type="term" value="P:positive regulation of calcium ion import"/>
    <property type="evidence" value="ECO:0007669"/>
    <property type="project" value="TreeGrafter"/>
</dbReference>
<dbReference type="FunFam" id="2.60.120.200:FF:000023">
    <property type="entry name" value="Galectin"/>
    <property type="match status" value="1"/>
</dbReference>
<dbReference type="GO" id="GO:0002548">
    <property type="term" value="P:monocyte chemotaxis"/>
    <property type="evidence" value="ECO:0007669"/>
    <property type="project" value="TreeGrafter"/>
</dbReference>
<dbReference type="GO" id="GO:0048030">
    <property type="term" value="F:disaccharide binding"/>
    <property type="evidence" value="ECO:0007669"/>
    <property type="project" value="TreeGrafter"/>
</dbReference>
<dbReference type="Ensembl" id="ENSMMOT00000027259.1">
    <property type="protein sequence ID" value="ENSMMOP00000026804.1"/>
    <property type="gene ID" value="ENSMMOG00000020271.1"/>
</dbReference>
<dbReference type="GO" id="GO:2001237">
    <property type="term" value="P:negative regulation of extrinsic apoptotic signaling pathway"/>
    <property type="evidence" value="ECO:0007669"/>
    <property type="project" value="TreeGrafter"/>
</dbReference>
<evidence type="ECO:0000256" key="1">
    <source>
        <dbReference type="ARBA" id="ARBA00004123"/>
    </source>
</evidence>
<keyword evidence="6" id="KW-0597">Phosphoprotein</keyword>
<evidence type="ECO:0000256" key="7">
    <source>
        <dbReference type="ARBA" id="ARBA00022588"/>
    </source>
</evidence>
<keyword evidence="10 19" id="KW-0430">Lectin</keyword>
<evidence type="ECO:0000313" key="23">
    <source>
        <dbReference type="Proteomes" id="UP000261620"/>
    </source>
</evidence>
<dbReference type="GO" id="GO:0019863">
    <property type="term" value="F:IgE binding"/>
    <property type="evidence" value="ECO:0007669"/>
    <property type="project" value="UniProtKB-KW"/>
</dbReference>
<keyword evidence="16" id="KW-1015">Disulfide bond</keyword>
<dbReference type="GO" id="GO:0048246">
    <property type="term" value="P:macrophage chemotaxis"/>
    <property type="evidence" value="ECO:0007669"/>
    <property type="project" value="TreeGrafter"/>
</dbReference>
<dbReference type="PANTHER" id="PTHR11346:SF26">
    <property type="entry name" value="GALECTIN-3"/>
    <property type="match status" value="1"/>
</dbReference>
<dbReference type="GO" id="GO:0045806">
    <property type="term" value="P:negative regulation of endocytosis"/>
    <property type="evidence" value="ECO:0007669"/>
    <property type="project" value="TreeGrafter"/>
</dbReference>
<dbReference type="InterPro" id="IPR001079">
    <property type="entry name" value="Galectin_CRD"/>
</dbReference>
<evidence type="ECO:0000256" key="16">
    <source>
        <dbReference type="ARBA" id="ARBA00023157"/>
    </source>
</evidence>
<dbReference type="GO" id="GO:0005681">
    <property type="term" value="C:spliceosomal complex"/>
    <property type="evidence" value="ECO:0007669"/>
    <property type="project" value="UniProtKB-KW"/>
</dbReference>
<evidence type="ECO:0000256" key="10">
    <source>
        <dbReference type="ARBA" id="ARBA00022734"/>
    </source>
</evidence>
<dbReference type="Gene3D" id="2.60.120.200">
    <property type="match status" value="1"/>
</dbReference>
<keyword evidence="8" id="KW-0507">mRNA processing</keyword>
<keyword evidence="23" id="KW-1185">Reference proteome</keyword>
<keyword evidence="14" id="KW-0389">IgE-binding protein</keyword>
<dbReference type="GO" id="GO:0005737">
    <property type="term" value="C:cytoplasm"/>
    <property type="evidence" value="ECO:0007669"/>
    <property type="project" value="UniProtKB-SubCell"/>
</dbReference>
<dbReference type="Pfam" id="PF00337">
    <property type="entry name" value="Gal-bind_lectin"/>
    <property type="match status" value="1"/>
</dbReference>
<dbReference type="InterPro" id="IPR013320">
    <property type="entry name" value="ConA-like_dom_sf"/>
</dbReference>
<dbReference type="Proteomes" id="UP000261620">
    <property type="component" value="Unplaced"/>
</dbReference>
<dbReference type="SUPFAM" id="SSF49899">
    <property type="entry name" value="Concanavalin A-like lectins/glucanases"/>
    <property type="match status" value="1"/>
</dbReference>
<keyword evidence="18" id="KW-0539">Nucleus</keyword>
<dbReference type="PROSITE" id="PS51304">
    <property type="entry name" value="GALECTIN"/>
    <property type="match status" value="1"/>
</dbReference>
<proteinExistence type="predicted"/>
<evidence type="ECO:0000256" key="18">
    <source>
        <dbReference type="ARBA" id="ARBA00023242"/>
    </source>
</evidence>
<reference evidence="22" key="2">
    <citation type="submission" date="2025-09" db="UniProtKB">
        <authorList>
            <consortium name="Ensembl"/>
        </authorList>
    </citation>
    <scope>IDENTIFICATION</scope>
</reference>
<feature type="domain" description="Galectin" evidence="21">
    <location>
        <begin position="87"/>
        <end position="218"/>
    </location>
</feature>
<dbReference type="OMA" id="WPANPTW"/>
<dbReference type="CDD" id="cd00070">
    <property type="entry name" value="GLECT"/>
    <property type="match status" value="1"/>
</dbReference>
<reference evidence="22" key="1">
    <citation type="submission" date="2025-08" db="UniProtKB">
        <authorList>
            <consortium name="Ensembl"/>
        </authorList>
    </citation>
    <scope>IDENTIFICATION</scope>
</reference>
<evidence type="ECO:0000256" key="13">
    <source>
        <dbReference type="ARBA" id="ARBA00022859"/>
    </source>
</evidence>
<evidence type="ECO:0000256" key="6">
    <source>
        <dbReference type="ARBA" id="ARBA00022553"/>
    </source>
</evidence>
<keyword evidence="5" id="KW-0964">Secreted</keyword>
<evidence type="ECO:0000256" key="15">
    <source>
        <dbReference type="ARBA" id="ARBA00022990"/>
    </source>
</evidence>
<comment type="subcellular location">
    <subcellularLocation>
        <location evidence="2">Cytoplasm</location>
    </subcellularLocation>
    <subcellularLocation>
        <location evidence="1">Nucleus</location>
    </subcellularLocation>
    <subcellularLocation>
        <location evidence="3">Secreted</location>
    </subcellularLocation>
</comment>
<dbReference type="AlphaFoldDB" id="A0A3Q3XJF9"/>
<dbReference type="GO" id="GO:0008380">
    <property type="term" value="P:RNA splicing"/>
    <property type="evidence" value="ECO:0007669"/>
    <property type="project" value="UniProtKB-KW"/>
</dbReference>
<feature type="compositionally biased region" description="Pro residues" evidence="20">
    <location>
        <begin position="36"/>
        <end position="52"/>
    </location>
</feature>
<keyword evidence="4" id="KW-0963">Cytoplasm</keyword>
<evidence type="ECO:0000256" key="14">
    <source>
        <dbReference type="ARBA" id="ARBA00022972"/>
    </source>
</evidence>
<evidence type="ECO:0000256" key="20">
    <source>
        <dbReference type="SAM" id="MobiDB-lite"/>
    </source>
</evidence>
<dbReference type="PANTHER" id="PTHR11346">
    <property type="entry name" value="GALECTIN"/>
    <property type="match status" value="1"/>
</dbReference>
<dbReference type="GO" id="GO:0045087">
    <property type="term" value="P:innate immune response"/>
    <property type="evidence" value="ECO:0007669"/>
    <property type="project" value="UniProtKB-KW"/>
</dbReference>
<evidence type="ECO:0000256" key="2">
    <source>
        <dbReference type="ARBA" id="ARBA00004496"/>
    </source>
</evidence>
<keyword evidence="13" id="KW-0391">Immunity</keyword>
<evidence type="ECO:0000256" key="11">
    <source>
        <dbReference type="ARBA" id="ARBA00022737"/>
    </source>
</evidence>
<dbReference type="InterPro" id="IPR044156">
    <property type="entry name" value="Galectin-like"/>
</dbReference>
<dbReference type="GO" id="GO:0048245">
    <property type="term" value="P:eosinophil chemotaxis"/>
    <property type="evidence" value="ECO:0007669"/>
    <property type="project" value="TreeGrafter"/>
</dbReference>
<dbReference type="GO" id="GO:0043236">
    <property type="term" value="F:laminin binding"/>
    <property type="evidence" value="ECO:0007669"/>
    <property type="project" value="TreeGrafter"/>
</dbReference>
<protein>
    <recommendedName>
        <fullName evidence="19">Galectin</fullName>
    </recommendedName>
</protein>
<dbReference type="GO" id="GO:0030154">
    <property type="term" value="P:cell differentiation"/>
    <property type="evidence" value="ECO:0007669"/>
    <property type="project" value="UniProtKB-KW"/>
</dbReference>
<keyword evidence="12" id="KW-0221">Differentiation</keyword>
<evidence type="ECO:0000256" key="5">
    <source>
        <dbReference type="ARBA" id="ARBA00022525"/>
    </source>
</evidence>
<sequence length="221" mass="24443">ASEGLHSRLRSSPQLREALDGWPGGSSNQAGAGGPWPGPPTNPQWPSQPNPVWPGGSSEGGMWPSSGPGHGPGQFPSAPQQDLTVPYKQNLPNGVYDKLLITIAGTVKPNADKITLDFGTSRDIAFHFNPRFSEGGSKVIVRNSFINNQWGPEERELQQFPFVQGQQFELKILCTNSEFKVAFNNNHLLSYKHRIYNLRSINSLHIYNDLTLSRIHMETMP</sequence>
<dbReference type="GO" id="GO:0005615">
    <property type="term" value="C:extracellular space"/>
    <property type="evidence" value="ECO:0007669"/>
    <property type="project" value="TreeGrafter"/>
</dbReference>
<keyword evidence="9" id="KW-0747">Spliceosome</keyword>